<keyword evidence="2" id="KW-0472">Membrane</keyword>
<reference evidence="4" key="1">
    <citation type="submission" date="2022-11" db="UniProtKB">
        <authorList>
            <consortium name="WormBaseParasite"/>
        </authorList>
    </citation>
    <scope>IDENTIFICATION</scope>
</reference>
<keyword evidence="3" id="KW-1185">Reference proteome</keyword>
<keyword evidence="2" id="KW-0812">Transmembrane</keyword>
<feature type="transmembrane region" description="Helical" evidence="2">
    <location>
        <begin position="262"/>
        <end position="290"/>
    </location>
</feature>
<feature type="coiled-coil region" evidence="1">
    <location>
        <begin position="31"/>
        <end position="86"/>
    </location>
</feature>
<keyword evidence="1" id="KW-0175">Coiled coil</keyword>
<accession>A0A914GPF0</accession>
<evidence type="ECO:0000313" key="4">
    <source>
        <dbReference type="WBParaSite" id="Gr19_v10_g10205.t1"/>
    </source>
</evidence>
<feature type="transmembrane region" description="Helical" evidence="2">
    <location>
        <begin position="327"/>
        <end position="347"/>
    </location>
</feature>
<evidence type="ECO:0000313" key="3">
    <source>
        <dbReference type="Proteomes" id="UP000887572"/>
    </source>
</evidence>
<dbReference type="Proteomes" id="UP000887572">
    <property type="component" value="Unplaced"/>
</dbReference>
<protein>
    <submittedName>
        <fullName evidence="4">Uncharacterized protein</fullName>
    </submittedName>
</protein>
<dbReference type="SUPFAM" id="SSF141571">
    <property type="entry name" value="Pentapeptide repeat-like"/>
    <property type="match status" value="1"/>
</dbReference>
<evidence type="ECO:0000256" key="2">
    <source>
        <dbReference type="SAM" id="Phobius"/>
    </source>
</evidence>
<feature type="transmembrane region" description="Helical" evidence="2">
    <location>
        <begin position="195"/>
        <end position="221"/>
    </location>
</feature>
<dbReference type="AlphaFoldDB" id="A0A914GPF0"/>
<organism evidence="3 4">
    <name type="scientific">Globodera rostochiensis</name>
    <name type="common">Golden nematode worm</name>
    <name type="synonym">Heterodera rostochiensis</name>
    <dbReference type="NCBI Taxonomy" id="31243"/>
    <lineage>
        <taxon>Eukaryota</taxon>
        <taxon>Metazoa</taxon>
        <taxon>Ecdysozoa</taxon>
        <taxon>Nematoda</taxon>
        <taxon>Chromadorea</taxon>
        <taxon>Rhabditida</taxon>
        <taxon>Tylenchina</taxon>
        <taxon>Tylenchomorpha</taxon>
        <taxon>Tylenchoidea</taxon>
        <taxon>Heteroderidae</taxon>
        <taxon>Heteroderinae</taxon>
        <taxon>Globodera</taxon>
    </lineage>
</organism>
<evidence type="ECO:0000256" key="1">
    <source>
        <dbReference type="SAM" id="Coils"/>
    </source>
</evidence>
<name>A0A914GPF0_GLORO</name>
<keyword evidence="2" id="KW-1133">Transmembrane helix</keyword>
<sequence length="357" mass="40184">MDELSNMTSVDRTTIRGVLTHASFVTADAGANEADDKKKTFDDELNELRQKLKQMSLQNGQLKERNVQLVNENMELNTKIDTMEQQQLTDSNVTQLLLTDSNVTQLLLTDSNVTQLLLTDSNVTQLLLTDSNVTQLLLTDSNVTQLLLTDSNVTQLLNAAGQEANMTRVTALVSDATANVSICGCPTEESANEYWYIRGITLGSFILSLLDLLLMGLSIFIHKERDSWLHTFFVFLRYLSHIHRCFVGTMSTHGVTKETFPIWAISVGATECFVGSFVIMLSFNIIGWSLGLNSLLKLINRYFRSVAVLYFTVLVIFYFFLNFTDPIVAPLIAALSTYVYLFFFCLFTGKSIMKEYK</sequence>
<proteinExistence type="predicted"/>
<dbReference type="WBParaSite" id="Gr19_v10_g10205.t1">
    <property type="protein sequence ID" value="Gr19_v10_g10205.t1"/>
    <property type="gene ID" value="Gr19_v10_g10205"/>
</dbReference>
<feature type="transmembrane region" description="Helical" evidence="2">
    <location>
        <begin position="302"/>
        <end position="321"/>
    </location>
</feature>